<dbReference type="RefSeq" id="XP_043182145.1">
    <property type="nucleotide sequence ID" value="XM_043329311.1"/>
</dbReference>
<gene>
    <name evidence="1" type="ORF">RhiXN_09495</name>
</gene>
<dbReference type="GeneID" id="67031774"/>
<dbReference type="AlphaFoldDB" id="A0A8H8P130"/>
<dbReference type="Proteomes" id="UP000650533">
    <property type="component" value="Chromosome 8"/>
</dbReference>
<evidence type="ECO:0000313" key="1">
    <source>
        <dbReference type="EMBL" id="QRW21908.1"/>
    </source>
</evidence>
<accession>A0A8H8P130</accession>
<sequence>MIAHFCGKLLDQEVRELDTGTMQQSFCYFYNQALCSNNIDSSFPWPGLTDEQGIMFTDKAPAAVAQRRFHLAINWEPSPIEVFPCTQSWVATIVTPGLLAPFFLELAQPTTSYPPGILFGTSGRSLEQLEKAALLGEDPLSWTQSHDQYKWLHAGPSPNLGGSRCNHGLSAEE</sequence>
<dbReference type="EMBL" id="CP059665">
    <property type="protein sequence ID" value="QRW21908.1"/>
    <property type="molecule type" value="Genomic_DNA"/>
</dbReference>
<evidence type="ECO:0000313" key="2">
    <source>
        <dbReference type="Proteomes" id="UP000650533"/>
    </source>
</evidence>
<reference evidence="1" key="1">
    <citation type="submission" date="2020-05" db="EMBL/GenBank/DDBJ databases">
        <title>Evolutionary and genomic comparisons of hybrid uninucleate and nonhybrid Rhizoctonia fungi.</title>
        <authorList>
            <person name="Li C."/>
            <person name="Chen X."/>
        </authorList>
    </citation>
    <scope>NUCLEOTIDE SEQUENCE</scope>
    <source>
        <strain evidence="1">AG-1 IA</strain>
    </source>
</reference>
<dbReference type="KEGG" id="rsx:RhiXN_09495"/>
<name>A0A8H8P130_9AGAM</name>
<organism evidence="1 2">
    <name type="scientific">Rhizoctonia solani</name>
    <dbReference type="NCBI Taxonomy" id="456999"/>
    <lineage>
        <taxon>Eukaryota</taxon>
        <taxon>Fungi</taxon>
        <taxon>Dikarya</taxon>
        <taxon>Basidiomycota</taxon>
        <taxon>Agaricomycotina</taxon>
        <taxon>Agaricomycetes</taxon>
        <taxon>Cantharellales</taxon>
        <taxon>Ceratobasidiaceae</taxon>
        <taxon>Rhizoctonia</taxon>
    </lineage>
</organism>
<proteinExistence type="predicted"/>
<protein>
    <submittedName>
        <fullName evidence="1">Uncharacterized protein</fullName>
    </submittedName>
</protein>